<reference evidence="2" key="1">
    <citation type="submission" date="2018-10" db="EMBL/GenBank/DDBJ databases">
        <title>Population genomic analysis revealed the cold adaptation of white poplar.</title>
        <authorList>
            <person name="Liu Y.-J."/>
        </authorList>
    </citation>
    <scope>NUCLEOTIDE SEQUENCE [LARGE SCALE GENOMIC DNA]</scope>
    <source>
        <strain evidence="2">PAL-ZL1</strain>
    </source>
</reference>
<dbReference type="PANTHER" id="PTHR47481:SF35">
    <property type="entry name" value="ZINC FINGER, CCHC-TYPE-RELATED"/>
    <property type="match status" value="1"/>
</dbReference>
<proteinExistence type="predicted"/>
<comment type="caution">
    <text evidence="2">The sequence shown here is derived from an EMBL/GenBank/DDBJ whole genome shotgun (WGS) entry which is preliminary data.</text>
</comment>
<gene>
    <name evidence="2" type="ORF">D5086_0000150360</name>
</gene>
<dbReference type="Pfam" id="PF14223">
    <property type="entry name" value="Retrotran_gag_2"/>
    <property type="match status" value="1"/>
</dbReference>
<dbReference type="PANTHER" id="PTHR47481">
    <property type="match status" value="1"/>
</dbReference>
<dbReference type="AlphaFoldDB" id="A0A4U5Q1I4"/>
<dbReference type="STRING" id="43335.A0A4U5Q1I4"/>
<organism evidence="2">
    <name type="scientific">Populus alba</name>
    <name type="common">White poplar</name>
    <dbReference type="NCBI Taxonomy" id="43335"/>
    <lineage>
        <taxon>Eukaryota</taxon>
        <taxon>Viridiplantae</taxon>
        <taxon>Streptophyta</taxon>
        <taxon>Embryophyta</taxon>
        <taxon>Tracheophyta</taxon>
        <taxon>Spermatophyta</taxon>
        <taxon>Magnoliopsida</taxon>
        <taxon>eudicotyledons</taxon>
        <taxon>Gunneridae</taxon>
        <taxon>Pentapetalae</taxon>
        <taxon>rosids</taxon>
        <taxon>fabids</taxon>
        <taxon>Malpighiales</taxon>
        <taxon>Salicaceae</taxon>
        <taxon>Saliceae</taxon>
        <taxon>Populus</taxon>
    </lineage>
</organism>
<evidence type="ECO:0000313" key="2">
    <source>
        <dbReference type="EMBL" id="TKS03733.1"/>
    </source>
</evidence>
<protein>
    <submittedName>
        <fullName evidence="2">Uncharacterized protein</fullName>
    </submittedName>
</protein>
<accession>A0A4U5Q1I4</accession>
<feature type="region of interest" description="Disordered" evidence="1">
    <location>
        <begin position="231"/>
        <end position="252"/>
    </location>
</feature>
<evidence type="ECO:0000256" key="1">
    <source>
        <dbReference type="SAM" id="MobiDB-lite"/>
    </source>
</evidence>
<sequence length="287" mass="31987">MASETPSSTLSFNTMVHLLTIKLSSSNFLLWRSQVMPLLQCQHLLGYVDGSIKPPSATIGSDDSATTNPAFAKWQQTDQLILSLLLTSLTEETMSVVVGLTSSYAIWSTLETTFSHRSKSRELRFKDELQHMKKDTRSVVEYSREFKSICDQLAAMGRHVDDLDKIHWYLRGLGSAFSTFSTTQLSLPSLSSFTEIVPMAESYENFIKSLELSSTGSTSAAFTAYHRNKSVPARGGNRPFRGGRSRGNGRFQRNRPIRCQICREEGHYATSCHDQSSHRKGGGNRAA</sequence>
<dbReference type="EMBL" id="RCHU01000503">
    <property type="protein sequence ID" value="TKS03733.1"/>
    <property type="molecule type" value="Genomic_DNA"/>
</dbReference>
<name>A0A4U5Q1I4_POPAL</name>